<feature type="transmembrane region" description="Helical" evidence="6">
    <location>
        <begin position="12"/>
        <end position="32"/>
    </location>
</feature>
<feature type="transmembrane region" description="Helical" evidence="6">
    <location>
        <begin position="138"/>
        <end position="155"/>
    </location>
</feature>
<dbReference type="PANTHER" id="PTHR43823:SF3">
    <property type="entry name" value="MULTIDRUG EXPORT PROTEIN MEPA"/>
    <property type="match status" value="1"/>
</dbReference>
<dbReference type="RefSeq" id="WP_184659334.1">
    <property type="nucleotide sequence ID" value="NZ_CP031518.1"/>
</dbReference>
<feature type="transmembrane region" description="Helical" evidence="6">
    <location>
        <begin position="167"/>
        <end position="184"/>
    </location>
</feature>
<evidence type="ECO:0000256" key="4">
    <source>
        <dbReference type="ARBA" id="ARBA00022989"/>
    </source>
</evidence>
<evidence type="ECO:0000256" key="2">
    <source>
        <dbReference type="ARBA" id="ARBA00022475"/>
    </source>
</evidence>
<feature type="transmembrane region" description="Helical" evidence="6">
    <location>
        <begin position="89"/>
        <end position="111"/>
    </location>
</feature>
<feature type="transmembrane region" description="Helical" evidence="6">
    <location>
        <begin position="314"/>
        <end position="337"/>
    </location>
</feature>
<evidence type="ECO:0000256" key="1">
    <source>
        <dbReference type="ARBA" id="ARBA00004651"/>
    </source>
</evidence>
<feature type="transmembrane region" description="Helical" evidence="6">
    <location>
        <begin position="229"/>
        <end position="250"/>
    </location>
</feature>
<dbReference type="GO" id="GO:0015297">
    <property type="term" value="F:antiporter activity"/>
    <property type="evidence" value="ECO:0007669"/>
    <property type="project" value="InterPro"/>
</dbReference>
<evidence type="ECO:0000313" key="8">
    <source>
        <dbReference type="Proteomes" id="UP000518887"/>
    </source>
</evidence>
<feature type="transmembrane region" description="Helical" evidence="6">
    <location>
        <begin position="190"/>
        <end position="209"/>
    </location>
</feature>
<keyword evidence="8" id="KW-1185">Reference proteome</keyword>
<evidence type="ECO:0000256" key="3">
    <source>
        <dbReference type="ARBA" id="ARBA00022692"/>
    </source>
</evidence>
<comment type="subcellular location">
    <subcellularLocation>
        <location evidence="1">Cell membrane</location>
        <topology evidence="1">Multi-pass membrane protein</topology>
    </subcellularLocation>
</comment>
<dbReference type="GO" id="GO:0005886">
    <property type="term" value="C:plasma membrane"/>
    <property type="evidence" value="ECO:0007669"/>
    <property type="project" value="UniProtKB-SubCell"/>
</dbReference>
<dbReference type="PANTHER" id="PTHR43823">
    <property type="entry name" value="SPORULATION PROTEIN YKVU"/>
    <property type="match status" value="1"/>
</dbReference>
<feature type="transmembrane region" description="Helical" evidence="6">
    <location>
        <begin position="378"/>
        <end position="401"/>
    </location>
</feature>
<feature type="transmembrane region" description="Helical" evidence="6">
    <location>
        <begin position="262"/>
        <end position="293"/>
    </location>
</feature>
<evidence type="ECO:0000313" key="7">
    <source>
        <dbReference type="EMBL" id="MBB5226246.1"/>
    </source>
</evidence>
<protein>
    <submittedName>
        <fullName evidence="7">Na+-driven multidrug efflux pump</fullName>
    </submittedName>
</protein>
<feature type="transmembrane region" description="Helical" evidence="6">
    <location>
        <begin position="349"/>
        <end position="371"/>
    </location>
</feature>
<comment type="caution">
    <text evidence="7">The sequence shown here is derived from an EMBL/GenBank/DDBJ whole genome shotgun (WGS) entry which is preliminary data.</text>
</comment>
<keyword evidence="2" id="KW-1003">Cell membrane</keyword>
<evidence type="ECO:0000256" key="5">
    <source>
        <dbReference type="ARBA" id="ARBA00023136"/>
    </source>
</evidence>
<accession>A0A7W8LM77</accession>
<keyword evidence="3 6" id="KW-0812">Transmembrane</keyword>
<reference evidence="7 8" key="1">
    <citation type="submission" date="2020-08" db="EMBL/GenBank/DDBJ databases">
        <title>Genomic Encyclopedia of Type Strains, Phase IV (KMG-IV): sequencing the most valuable type-strain genomes for metagenomic binning, comparative biology and taxonomic classification.</title>
        <authorList>
            <person name="Goeker M."/>
        </authorList>
    </citation>
    <scope>NUCLEOTIDE SEQUENCE [LARGE SCALE GENOMIC DNA]</scope>
    <source>
        <strain evidence="7 8">DSM 103462</strain>
    </source>
</reference>
<keyword evidence="5 6" id="KW-0472">Membrane</keyword>
<sequence>MKNSTPFCVKRYKSLLFAAAIEQIVAVLVVASDSIISGLILNEAAVAALTVVNPIFLTLTFLSMVVTYGTEILFPYEVGKMNLKKANEYFSQSCIVSVILGVLFFTLVSLFKDVFFSYMKIDGEVLEYADTYLSMVKWAYLIAPIADTMGSMIYVDGDELISTISNAYLIIGNIGASITLTFFLGIKGVAMGTLIGYIGSSLINFCHFFRKNCTLRFAWHFSFKDLLHVSKFSIVDSLVFVLTGIISLFVQKIILENYGETFIPVFSVFITVIELTFVFDCVGSANSPILSVFRGENNSKGLKQIFNSSLKTAIVLGAILMLIVFFAAPLFPVLYGIETPEVYEMAVKAIRIGCPSMIALSLLFVITSYYLSIEKIGLSIFITLLKDCIPTLLCILIFSKFMGLSGIWFGFALGPWIALAISILFVKLAYKNQDFPYLIKNHDANIFSWSFYIEDSEVVKVRDAADKVLTEHNINPKSKNKILVLIEEALMLIKDKNPGKKVYAECTIMLEDKIKIVFRDDGEIFDMTDTDCEISSFRGFFVSSLMEHYSDKANLTTTSYDRNVFRETIIHT</sequence>
<feature type="transmembrane region" description="Helical" evidence="6">
    <location>
        <begin position="44"/>
        <end position="68"/>
    </location>
</feature>
<organism evidence="7 8">
    <name type="scientific">Treponema ruminis</name>
    <dbReference type="NCBI Taxonomy" id="744515"/>
    <lineage>
        <taxon>Bacteria</taxon>
        <taxon>Pseudomonadati</taxon>
        <taxon>Spirochaetota</taxon>
        <taxon>Spirochaetia</taxon>
        <taxon>Spirochaetales</taxon>
        <taxon>Treponemataceae</taxon>
        <taxon>Treponema</taxon>
    </lineage>
</organism>
<dbReference type="InterPro" id="IPR002528">
    <property type="entry name" value="MATE_fam"/>
</dbReference>
<dbReference type="InterPro" id="IPR051327">
    <property type="entry name" value="MATE_MepA_subfamily"/>
</dbReference>
<proteinExistence type="predicted"/>
<dbReference type="EMBL" id="JACHFQ010000005">
    <property type="protein sequence ID" value="MBB5226246.1"/>
    <property type="molecule type" value="Genomic_DNA"/>
</dbReference>
<keyword evidence="4 6" id="KW-1133">Transmembrane helix</keyword>
<evidence type="ECO:0000256" key="6">
    <source>
        <dbReference type="SAM" id="Phobius"/>
    </source>
</evidence>
<dbReference type="Proteomes" id="UP000518887">
    <property type="component" value="Unassembled WGS sequence"/>
</dbReference>
<name>A0A7W8LM77_9SPIR</name>
<dbReference type="GO" id="GO:0042910">
    <property type="term" value="F:xenobiotic transmembrane transporter activity"/>
    <property type="evidence" value="ECO:0007669"/>
    <property type="project" value="InterPro"/>
</dbReference>
<gene>
    <name evidence="7" type="ORF">HNP76_001619</name>
</gene>
<dbReference type="Pfam" id="PF01554">
    <property type="entry name" value="MatE"/>
    <property type="match status" value="2"/>
</dbReference>
<dbReference type="AlphaFoldDB" id="A0A7W8LM77"/>
<feature type="transmembrane region" description="Helical" evidence="6">
    <location>
        <begin position="407"/>
        <end position="430"/>
    </location>
</feature>